<sequence>MAVKQFVSAFLFTLFLVPKSSAYLDEESSTRIIDGLIVGIANGLADNDGCVSMDLPRDCTITSDCSQITCSTSLGGESSSLTVTINRCDEPVTVTIHVKVSGEENIDWTHVFTSGEELPVPGLKEAKIFGAELYIKTSIETKDDTLTLKEYYFENVGLLKLVIISLIHMTFILVTLRGGMNIDLIDQKLPISTDYCVEGNDEDRDYRDFYEYDDDDNGIKKAEKCPDINLPRGLGGPCKVSDFCSNITCEVKVGEKSATLIFKINQCDDPITATVTVKIQGYAVDWSHTFKDGEKIKFPLGKESGVMAQGSVSLLVVLKREGKKLHFKV</sequence>
<dbReference type="EMBL" id="CALNXJ010000041">
    <property type="protein sequence ID" value="CAH3146350.1"/>
    <property type="molecule type" value="Genomic_DNA"/>
</dbReference>
<protein>
    <submittedName>
        <fullName evidence="2">Uncharacterized protein</fullName>
    </submittedName>
</protein>
<comment type="caution">
    <text evidence="2">The sequence shown here is derived from an EMBL/GenBank/DDBJ whole genome shotgun (WGS) entry which is preliminary data.</text>
</comment>
<evidence type="ECO:0000313" key="2">
    <source>
        <dbReference type="EMBL" id="CAH3146350.1"/>
    </source>
</evidence>
<keyword evidence="1" id="KW-0732">Signal</keyword>
<dbReference type="Proteomes" id="UP001159428">
    <property type="component" value="Unassembled WGS sequence"/>
</dbReference>
<feature type="chain" id="PRO_5043325606" evidence="1">
    <location>
        <begin position="23"/>
        <end position="329"/>
    </location>
</feature>
<keyword evidence="3" id="KW-1185">Reference proteome</keyword>
<organism evidence="2 3">
    <name type="scientific">Pocillopora meandrina</name>
    <dbReference type="NCBI Taxonomy" id="46732"/>
    <lineage>
        <taxon>Eukaryota</taxon>
        <taxon>Metazoa</taxon>
        <taxon>Cnidaria</taxon>
        <taxon>Anthozoa</taxon>
        <taxon>Hexacorallia</taxon>
        <taxon>Scleractinia</taxon>
        <taxon>Astrocoeniina</taxon>
        <taxon>Pocilloporidae</taxon>
        <taxon>Pocillopora</taxon>
    </lineage>
</organism>
<proteinExistence type="predicted"/>
<reference evidence="2 3" key="1">
    <citation type="submission" date="2022-05" db="EMBL/GenBank/DDBJ databases">
        <authorList>
            <consortium name="Genoscope - CEA"/>
            <person name="William W."/>
        </authorList>
    </citation>
    <scope>NUCLEOTIDE SEQUENCE [LARGE SCALE GENOMIC DNA]</scope>
</reference>
<name>A0AAU9XFR9_9CNID</name>
<evidence type="ECO:0000256" key="1">
    <source>
        <dbReference type="SAM" id="SignalP"/>
    </source>
</evidence>
<accession>A0AAU9XFR9</accession>
<gene>
    <name evidence="2" type="ORF">PMEA_00022947</name>
</gene>
<evidence type="ECO:0000313" key="3">
    <source>
        <dbReference type="Proteomes" id="UP001159428"/>
    </source>
</evidence>
<feature type="signal peptide" evidence="1">
    <location>
        <begin position="1"/>
        <end position="22"/>
    </location>
</feature>
<feature type="non-terminal residue" evidence="2">
    <location>
        <position position="329"/>
    </location>
</feature>
<dbReference type="AlphaFoldDB" id="A0AAU9XFR9"/>